<feature type="domain" description="ABC-2 type transporter transmembrane" evidence="6">
    <location>
        <begin position="29"/>
        <end position="374"/>
    </location>
</feature>
<dbReference type="PANTHER" id="PTHR43471">
    <property type="entry name" value="ABC TRANSPORTER PERMEASE"/>
    <property type="match status" value="1"/>
</dbReference>
<dbReference type="Pfam" id="PF12698">
    <property type="entry name" value="ABC2_membrane_3"/>
    <property type="match status" value="1"/>
</dbReference>
<evidence type="ECO:0000256" key="1">
    <source>
        <dbReference type="ARBA" id="ARBA00004141"/>
    </source>
</evidence>
<comment type="subcellular location">
    <subcellularLocation>
        <location evidence="1">Membrane</location>
        <topology evidence="1">Multi-pass membrane protein</topology>
    </subcellularLocation>
</comment>
<dbReference type="PANTHER" id="PTHR43471:SF3">
    <property type="entry name" value="ABC TRANSPORTER PERMEASE PROTEIN NATB"/>
    <property type="match status" value="1"/>
</dbReference>
<dbReference type="EMBL" id="JBEDNQ010000015">
    <property type="protein sequence ID" value="MEQ3554550.1"/>
    <property type="molecule type" value="Genomic_DNA"/>
</dbReference>
<keyword evidence="2 5" id="KW-0812">Transmembrane</keyword>
<feature type="transmembrane region" description="Helical" evidence="5">
    <location>
        <begin position="221"/>
        <end position="247"/>
    </location>
</feature>
<evidence type="ECO:0000259" key="6">
    <source>
        <dbReference type="Pfam" id="PF12698"/>
    </source>
</evidence>
<dbReference type="Proteomes" id="UP001494902">
    <property type="component" value="Unassembled WGS sequence"/>
</dbReference>
<evidence type="ECO:0000313" key="7">
    <source>
        <dbReference type="EMBL" id="MEQ3554550.1"/>
    </source>
</evidence>
<dbReference type="InterPro" id="IPR013525">
    <property type="entry name" value="ABC2_TM"/>
</dbReference>
<feature type="transmembrane region" description="Helical" evidence="5">
    <location>
        <begin position="175"/>
        <end position="201"/>
    </location>
</feature>
<proteinExistence type="predicted"/>
<comment type="caution">
    <text evidence="7">The sequence shown here is derived from an EMBL/GenBank/DDBJ whole genome shotgun (WGS) entry which is preliminary data.</text>
</comment>
<organism evidence="7 8">
    <name type="scientific">Pseudonocardia nematodicida</name>
    <dbReference type="NCBI Taxonomy" id="1206997"/>
    <lineage>
        <taxon>Bacteria</taxon>
        <taxon>Bacillati</taxon>
        <taxon>Actinomycetota</taxon>
        <taxon>Actinomycetes</taxon>
        <taxon>Pseudonocardiales</taxon>
        <taxon>Pseudonocardiaceae</taxon>
        <taxon>Pseudonocardia</taxon>
    </lineage>
</organism>
<reference evidence="7 8" key="1">
    <citation type="submission" date="2024-03" db="EMBL/GenBank/DDBJ databases">
        <title>Draft genome sequence of Pseudonocardia nematodicida JCM 31783.</title>
        <authorList>
            <person name="Butdee W."/>
            <person name="Duangmal K."/>
        </authorList>
    </citation>
    <scope>NUCLEOTIDE SEQUENCE [LARGE SCALE GENOMIC DNA]</scope>
    <source>
        <strain evidence="7 8">JCM 31783</strain>
    </source>
</reference>
<keyword evidence="4 5" id="KW-0472">Membrane</keyword>
<dbReference type="RefSeq" id="WP_349301623.1">
    <property type="nucleotide sequence ID" value="NZ_JBEDNQ010000015.1"/>
</dbReference>
<keyword evidence="8" id="KW-1185">Reference proteome</keyword>
<evidence type="ECO:0000256" key="3">
    <source>
        <dbReference type="ARBA" id="ARBA00022989"/>
    </source>
</evidence>
<protein>
    <submittedName>
        <fullName evidence="7">ABC transporter permease</fullName>
    </submittedName>
</protein>
<accession>A0ABV1KJB8</accession>
<evidence type="ECO:0000256" key="4">
    <source>
        <dbReference type="ARBA" id="ARBA00023136"/>
    </source>
</evidence>
<gene>
    <name evidence="7" type="ORF">WIS52_29125</name>
</gene>
<keyword evidence="3 5" id="KW-1133">Transmembrane helix</keyword>
<feature type="transmembrane region" description="Helical" evidence="5">
    <location>
        <begin position="299"/>
        <end position="318"/>
    </location>
</feature>
<evidence type="ECO:0000313" key="8">
    <source>
        <dbReference type="Proteomes" id="UP001494902"/>
    </source>
</evidence>
<evidence type="ECO:0000256" key="2">
    <source>
        <dbReference type="ARBA" id="ARBA00022692"/>
    </source>
</evidence>
<name>A0ABV1KJB8_9PSEU</name>
<evidence type="ECO:0000256" key="5">
    <source>
        <dbReference type="SAM" id="Phobius"/>
    </source>
</evidence>
<feature type="transmembrane region" description="Helical" evidence="5">
    <location>
        <begin position="28"/>
        <end position="50"/>
    </location>
</feature>
<sequence length="399" mass="41531">MSGRGNSAAATIALVARREITTQVRSRTFLIGLLLMVAIFAGYAAVIAFVGAQSSSSSLVLDGAARDLRPALQATADRQGSTLRLTEAGSRATAESMVRTGEADALLAGGPGSYQLVGLEDVNPALGALVRDVVEQQAVDDALTAAGADPEQVSTLAGVGITTLEPADPERGQRIAVAFAVTFLLFFSVTTYGSAVAQGVVEEKSSRVVELLLSTIRPLHLLAGKVVGLGLVGLLQLVILGGLGMLVALATGMLAVPTAVVAGTLASGIVWYLVGFFLYATLYASAGALVSRQEELQSVIGPIAIPLLLPFLVAVTILPTDPRNGFATVLSFVPFFSQTVMPARMALGVAPWWQALVALLIALVTLAGMVLLAARVYRNSILRTGSRVPWREALRPTRT</sequence>
<feature type="transmembrane region" description="Helical" evidence="5">
    <location>
        <begin position="352"/>
        <end position="377"/>
    </location>
</feature>